<name>A0A1L9NF38_ASPTC</name>
<dbReference type="Proteomes" id="UP000184304">
    <property type="component" value="Unassembled WGS sequence"/>
</dbReference>
<gene>
    <name evidence="1" type="ORF">ASPTUDRAFT_423326</name>
</gene>
<dbReference type="VEuPathDB" id="FungiDB:ASPTUDRAFT_423326"/>
<organism evidence="1 2">
    <name type="scientific">Aspergillus tubingensis (strain CBS 134.48)</name>
    <dbReference type="NCBI Taxonomy" id="767770"/>
    <lineage>
        <taxon>Eukaryota</taxon>
        <taxon>Fungi</taxon>
        <taxon>Dikarya</taxon>
        <taxon>Ascomycota</taxon>
        <taxon>Pezizomycotina</taxon>
        <taxon>Eurotiomycetes</taxon>
        <taxon>Eurotiomycetidae</taxon>
        <taxon>Eurotiales</taxon>
        <taxon>Aspergillaceae</taxon>
        <taxon>Aspergillus</taxon>
        <taxon>Aspergillus subgen. Circumdati</taxon>
    </lineage>
</organism>
<sequence length="71" mass="8075">MRGSVRNGKMEWKRPLNNLASFGLIAVDALRAMIPASGRSGATRRVISSNRLVSDARPWGRDWYDWSRLDE</sequence>
<dbReference type="EMBL" id="KV878181">
    <property type="protein sequence ID" value="OJI87861.1"/>
    <property type="molecule type" value="Genomic_DNA"/>
</dbReference>
<protein>
    <submittedName>
        <fullName evidence="1">Uncharacterized protein</fullName>
    </submittedName>
</protein>
<accession>A0A1L9NF38</accession>
<evidence type="ECO:0000313" key="1">
    <source>
        <dbReference type="EMBL" id="OJI87861.1"/>
    </source>
</evidence>
<keyword evidence="2" id="KW-1185">Reference proteome</keyword>
<evidence type="ECO:0000313" key="2">
    <source>
        <dbReference type="Proteomes" id="UP000184304"/>
    </source>
</evidence>
<reference evidence="2" key="1">
    <citation type="journal article" date="2017" name="Genome Biol.">
        <title>Comparative genomics reveals high biological diversity and specific adaptations in the industrially and medically important fungal genus Aspergillus.</title>
        <authorList>
            <person name="de Vries R.P."/>
            <person name="Riley R."/>
            <person name="Wiebenga A."/>
            <person name="Aguilar-Osorio G."/>
            <person name="Amillis S."/>
            <person name="Uchima C.A."/>
            <person name="Anderluh G."/>
            <person name="Asadollahi M."/>
            <person name="Askin M."/>
            <person name="Barry K."/>
            <person name="Battaglia E."/>
            <person name="Bayram O."/>
            <person name="Benocci T."/>
            <person name="Braus-Stromeyer S.A."/>
            <person name="Caldana C."/>
            <person name="Canovas D."/>
            <person name="Cerqueira G.C."/>
            <person name="Chen F."/>
            <person name="Chen W."/>
            <person name="Choi C."/>
            <person name="Clum A."/>
            <person name="Dos Santos R.A."/>
            <person name="Damasio A.R."/>
            <person name="Diallinas G."/>
            <person name="Emri T."/>
            <person name="Fekete E."/>
            <person name="Flipphi M."/>
            <person name="Freyberg S."/>
            <person name="Gallo A."/>
            <person name="Gournas C."/>
            <person name="Habgood R."/>
            <person name="Hainaut M."/>
            <person name="Harispe M.L."/>
            <person name="Henrissat B."/>
            <person name="Hilden K.S."/>
            <person name="Hope R."/>
            <person name="Hossain A."/>
            <person name="Karabika E."/>
            <person name="Karaffa L."/>
            <person name="Karanyi Z."/>
            <person name="Krasevec N."/>
            <person name="Kuo A."/>
            <person name="Kusch H."/>
            <person name="LaButti K."/>
            <person name="Lagendijk E.L."/>
            <person name="Lapidus A."/>
            <person name="Levasseur A."/>
            <person name="Lindquist E."/>
            <person name="Lipzen A."/>
            <person name="Logrieco A.F."/>
            <person name="MacCabe A."/>
            <person name="Maekelae M.R."/>
            <person name="Malavazi I."/>
            <person name="Melin P."/>
            <person name="Meyer V."/>
            <person name="Mielnichuk N."/>
            <person name="Miskei M."/>
            <person name="Molnar A.P."/>
            <person name="Mule G."/>
            <person name="Ngan C.Y."/>
            <person name="Orejas M."/>
            <person name="Orosz E."/>
            <person name="Ouedraogo J.P."/>
            <person name="Overkamp K.M."/>
            <person name="Park H.-S."/>
            <person name="Perrone G."/>
            <person name="Piumi F."/>
            <person name="Punt P.J."/>
            <person name="Ram A.F."/>
            <person name="Ramon A."/>
            <person name="Rauscher S."/>
            <person name="Record E."/>
            <person name="Riano-Pachon D.M."/>
            <person name="Robert V."/>
            <person name="Roehrig J."/>
            <person name="Ruller R."/>
            <person name="Salamov A."/>
            <person name="Salih N.S."/>
            <person name="Samson R.A."/>
            <person name="Sandor E."/>
            <person name="Sanguinetti M."/>
            <person name="Schuetze T."/>
            <person name="Sepcic K."/>
            <person name="Shelest E."/>
            <person name="Sherlock G."/>
            <person name="Sophianopoulou V."/>
            <person name="Squina F.M."/>
            <person name="Sun H."/>
            <person name="Susca A."/>
            <person name="Todd R.B."/>
            <person name="Tsang A."/>
            <person name="Unkles S.E."/>
            <person name="van de Wiele N."/>
            <person name="van Rossen-Uffink D."/>
            <person name="Oliveira J.V."/>
            <person name="Vesth T.C."/>
            <person name="Visser J."/>
            <person name="Yu J.-H."/>
            <person name="Zhou M."/>
            <person name="Andersen M.R."/>
            <person name="Archer D.B."/>
            <person name="Baker S.E."/>
            <person name="Benoit I."/>
            <person name="Brakhage A.A."/>
            <person name="Braus G.H."/>
            <person name="Fischer R."/>
            <person name="Frisvad J.C."/>
            <person name="Goldman G.H."/>
            <person name="Houbraken J."/>
            <person name="Oakley B."/>
            <person name="Pocsi I."/>
            <person name="Scazzocchio C."/>
            <person name="Seiboth B."/>
            <person name="vanKuyk P.A."/>
            <person name="Wortman J."/>
            <person name="Dyer P.S."/>
            <person name="Grigoriev I.V."/>
        </authorList>
    </citation>
    <scope>NUCLEOTIDE SEQUENCE [LARGE SCALE GENOMIC DNA]</scope>
    <source>
        <strain evidence="2">CBS 134.48</strain>
    </source>
</reference>
<dbReference type="AlphaFoldDB" id="A0A1L9NF38"/>
<proteinExistence type="predicted"/>